<reference evidence="2 3" key="1">
    <citation type="journal article" date="2018" name="Front. Plant Sci.">
        <title>Red Clover (Trifolium pratense) and Zigzag Clover (T. medium) - A Picture of Genomic Similarities and Differences.</title>
        <authorList>
            <person name="Dluhosova J."/>
            <person name="Istvanek J."/>
            <person name="Nedelnik J."/>
            <person name="Repkova J."/>
        </authorList>
    </citation>
    <scope>NUCLEOTIDE SEQUENCE [LARGE SCALE GENOMIC DNA]</scope>
    <source>
        <strain evidence="3">cv. 10/8</strain>
        <tissue evidence="2">Leaf</tissue>
    </source>
</reference>
<protein>
    <submittedName>
        <fullName evidence="2">Uncharacterized protein</fullName>
    </submittedName>
</protein>
<dbReference type="Proteomes" id="UP000265520">
    <property type="component" value="Unassembled WGS sequence"/>
</dbReference>
<feature type="non-terminal residue" evidence="2">
    <location>
        <position position="1"/>
    </location>
</feature>
<sequence>SNSQRNKKKSEVATSSKKNEQRKLKIKQEVVTSESDETDSDWAEYLKTYDPSKEDSDSSEEDMTKESFETERSKKEEPKSSESDQD</sequence>
<keyword evidence="3" id="KW-1185">Reference proteome</keyword>
<evidence type="ECO:0000313" key="2">
    <source>
        <dbReference type="EMBL" id="MCI37640.1"/>
    </source>
</evidence>
<dbReference type="AlphaFoldDB" id="A0A392RPF0"/>
<name>A0A392RPF0_9FABA</name>
<proteinExistence type="predicted"/>
<comment type="caution">
    <text evidence="2">The sequence shown here is derived from an EMBL/GenBank/DDBJ whole genome shotgun (WGS) entry which is preliminary data.</text>
</comment>
<feature type="compositionally biased region" description="Basic and acidic residues" evidence="1">
    <location>
        <begin position="17"/>
        <end position="28"/>
    </location>
</feature>
<feature type="compositionally biased region" description="Basic and acidic residues" evidence="1">
    <location>
        <begin position="50"/>
        <end position="86"/>
    </location>
</feature>
<feature type="region of interest" description="Disordered" evidence="1">
    <location>
        <begin position="1"/>
        <end position="86"/>
    </location>
</feature>
<evidence type="ECO:0000313" key="3">
    <source>
        <dbReference type="Proteomes" id="UP000265520"/>
    </source>
</evidence>
<dbReference type="EMBL" id="LXQA010246789">
    <property type="protein sequence ID" value="MCI37640.1"/>
    <property type="molecule type" value="Genomic_DNA"/>
</dbReference>
<organism evidence="2 3">
    <name type="scientific">Trifolium medium</name>
    <dbReference type="NCBI Taxonomy" id="97028"/>
    <lineage>
        <taxon>Eukaryota</taxon>
        <taxon>Viridiplantae</taxon>
        <taxon>Streptophyta</taxon>
        <taxon>Embryophyta</taxon>
        <taxon>Tracheophyta</taxon>
        <taxon>Spermatophyta</taxon>
        <taxon>Magnoliopsida</taxon>
        <taxon>eudicotyledons</taxon>
        <taxon>Gunneridae</taxon>
        <taxon>Pentapetalae</taxon>
        <taxon>rosids</taxon>
        <taxon>fabids</taxon>
        <taxon>Fabales</taxon>
        <taxon>Fabaceae</taxon>
        <taxon>Papilionoideae</taxon>
        <taxon>50 kb inversion clade</taxon>
        <taxon>NPAAA clade</taxon>
        <taxon>Hologalegina</taxon>
        <taxon>IRL clade</taxon>
        <taxon>Trifolieae</taxon>
        <taxon>Trifolium</taxon>
    </lineage>
</organism>
<accession>A0A392RPF0</accession>
<evidence type="ECO:0000256" key="1">
    <source>
        <dbReference type="SAM" id="MobiDB-lite"/>
    </source>
</evidence>